<dbReference type="Proteomes" id="UP000499080">
    <property type="component" value="Unassembled WGS sequence"/>
</dbReference>
<gene>
    <name evidence="1" type="ORF">AVEN_232372_1</name>
</gene>
<organism evidence="1 2">
    <name type="scientific">Araneus ventricosus</name>
    <name type="common">Orbweaver spider</name>
    <name type="synonym">Epeira ventricosa</name>
    <dbReference type="NCBI Taxonomy" id="182803"/>
    <lineage>
        <taxon>Eukaryota</taxon>
        <taxon>Metazoa</taxon>
        <taxon>Ecdysozoa</taxon>
        <taxon>Arthropoda</taxon>
        <taxon>Chelicerata</taxon>
        <taxon>Arachnida</taxon>
        <taxon>Araneae</taxon>
        <taxon>Araneomorphae</taxon>
        <taxon>Entelegynae</taxon>
        <taxon>Araneoidea</taxon>
        <taxon>Araneidae</taxon>
        <taxon>Araneus</taxon>
    </lineage>
</organism>
<protein>
    <submittedName>
        <fullName evidence="1">Uncharacterized protein</fullName>
    </submittedName>
</protein>
<proteinExistence type="predicted"/>
<comment type="caution">
    <text evidence="1">The sequence shown here is derived from an EMBL/GenBank/DDBJ whole genome shotgun (WGS) entry which is preliminary data.</text>
</comment>
<dbReference type="AlphaFoldDB" id="A0A4Y2CV09"/>
<dbReference type="EMBL" id="BGPR01000249">
    <property type="protein sequence ID" value="GBM07929.1"/>
    <property type="molecule type" value="Genomic_DNA"/>
</dbReference>
<accession>A0A4Y2CV09</accession>
<name>A0A4Y2CV09_ARAVE</name>
<evidence type="ECO:0000313" key="1">
    <source>
        <dbReference type="EMBL" id="GBM07929.1"/>
    </source>
</evidence>
<evidence type="ECO:0000313" key="2">
    <source>
        <dbReference type="Proteomes" id="UP000499080"/>
    </source>
</evidence>
<reference evidence="1 2" key="1">
    <citation type="journal article" date="2019" name="Sci. Rep.">
        <title>Orb-weaving spider Araneus ventricosus genome elucidates the spidroin gene catalogue.</title>
        <authorList>
            <person name="Kono N."/>
            <person name="Nakamura H."/>
            <person name="Ohtoshi R."/>
            <person name="Moran D.A.P."/>
            <person name="Shinohara A."/>
            <person name="Yoshida Y."/>
            <person name="Fujiwara M."/>
            <person name="Mori M."/>
            <person name="Tomita M."/>
            <person name="Arakawa K."/>
        </authorList>
    </citation>
    <scope>NUCLEOTIDE SEQUENCE [LARGE SCALE GENOMIC DNA]</scope>
</reference>
<keyword evidence="2" id="KW-1185">Reference proteome</keyword>
<sequence>MLNLTSWAKRSPAGVVRKLGEGVCQLRRRQSTSSPSKLQRNVKILGQISYRENMRLQLSYPIFFTIRQGQAQNASYCFSGRKKRDVQARCPSINNKVPINSIGASVA</sequence>